<keyword evidence="8" id="KW-1185">Reference proteome</keyword>
<dbReference type="HOGENOM" id="CLU_643352_0_0_1"/>
<dbReference type="Pfam" id="PF03619">
    <property type="entry name" value="Solute_trans_a"/>
    <property type="match status" value="1"/>
</dbReference>
<feature type="region of interest" description="Disordered" evidence="5">
    <location>
        <begin position="395"/>
        <end position="428"/>
    </location>
</feature>
<feature type="transmembrane region" description="Helical" evidence="6">
    <location>
        <begin position="6"/>
        <end position="24"/>
    </location>
</feature>
<dbReference type="AlphaFoldDB" id="M2NA76"/>
<evidence type="ECO:0000256" key="6">
    <source>
        <dbReference type="SAM" id="Phobius"/>
    </source>
</evidence>
<dbReference type="GeneID" id="19116693"/>
<dbReference type="eggNOG" id="KOG2641">
    <property type="taxonomic scope" value="Eukaryota"/>
</dbReference>
<evidence type="ECO:0000256" key="3">
    <source>
        <dbReference type="ARBA" id="ARBA00022989"/>
    </source>
</evidence>
<proteinExistence type="predicted"/>
<reference evidence="7 8" key="1">
    <citation type="journal article" date="2012" name="PLoS Pathog.">
        <title>Diverse lifestyles and strategies of plant pathogenesis encoded in the genomes of eighteen Dothideomycetes fungi.</title>
        <authorList>
            <person name="Ohm R.A."/>
            <person name="Feau N."/>
            <person name="Henrissat B."/>
            <person name="Schoch C.L."/>
            <person name="Horwitz B.A."/>
            <person name="Barry K.W."/>
            <person name="Condon B.J."/>
            <person name="Copeland A.C."/>
            <person name="Dhillon B."/>
            <person name="Glaser F."/>
            <person name="Hesse C.N."/>
            <person name="Kosti I."/>
            <person name="LaButti K."/>
            <person name="Lindquist E.A."/>
            <person name="Lucas S."/>
            <person name="Salamov A.A."/>
            <person name="Bradshaw R.E."/>
            <person name="Ciuffetti L."/>
            <person name="Hamelin R.C."/>
            <person name="Kema G.H.J."/>
            <person name="Lawrence C."/>
            <person name="Scott J.A."/>
            <person name="Spatafora J.W."/>
            <person name="Turgeon B.G."/>
            <person name="de Wit P.J.G.M."/>
            <person name="Zhong S."/>
            <person name="Goodwin S.B."/>
            <person name="Grigoriev I.V."/>
        </authorList>
    </citation>
    <scope>NUCLEOTIDE SEQUENCE [LARGE SCALE GENOMIC DNA]</scope>
    <source>
        <strain evidence="7 8">UAMH 10762</strain>
    </source>
</reference>
<dbReference type="SMART" id="SM01417">
    <property type="entry name" value="Solute_trans_a"/>
    <property type="match status" value="1"/>
</dbReference>
<dbReference type="STRING" id="717646.M2NA76"/>
<feature type="transmembrane region" description="Helical" evidence="6">
    <location>
        <begin position="155"/>
        <end position="176"/>
    </location>
</feature>
<gene>
    <name evidence="7" type="ORF">BAUCODRAFT_71826</name>
</gene>
<dbReference type="PANTHER" id="PTHR23423">
    <property type="entry name" value="ORGANIC SOLUTE TRANSPORTER-RELATED"/>
    <property type="match status" value="1"/>
</dbReference>
<keyword evidence="2 6" id="KW-0812">Transmembrane</keyword>
<evidence type="ECO:0000256" key="4">
    <source>
        <dbReference type="ARBA" id="ARBA00023136"/>
    </source>
</evidence>
<accession>M2NA76</accession>
<feature type="transmembrane region" description="Helical" evidence="6">
    <location>
        <begin position="229"/>
        <end position="253"/>
    </location>
</feature>
<dbReference type="OrthoDB" id="5348404at2759"/>
<feature type="transmembrane region" description="Helical" evidence="6">
    <location>
        <begin position="188"/>
        <end position="209"/>
    </location>
</feature>
<sequence length="428" mass="48303">MLFAAAGCTIATTVITLSLITLHLRRYRAPKEQRQIIRITFSVILYAVVAFFEVYDYRVAEYIDPVGDLYEAFGLCALYLLFIEYAAPFGTYNDELFVAVKEAEEVRSVYDWPRICWIFVFQYPICETICFAIILSTEATGGYCTNSLEPQFAHLWVEILQSVGIGACVIAILAFRNRMKQLMKCRRALAKILCFKVIVFIRFTQAWVFSLLLQYKVVTTGDSFSYNDILWGIPGLATCAEMVLFATGFWYAFSSTEYGSSAKPQDRPLPLRKAVLDALNPTDLIVGIYRIFPLVFEVHRNGDWRNWRIASREEGMHGAVRRGVRKLKNRKGGSQSGFHELDESLEELKLPTQSYYARSESPAAGIATVSHITGEARTPNAYPEEARSYLIVQTGGDRSTSPSQVRWNGQGYERTPSSGATVVFPASR</sequence>
<keyword evidence="3 6" id="KW-1133">Transmembrane helix</keyword>
<evidence type="ECO:0000256" key="2">
    <source>
        <dbReference type="ARBA" id="ARBA00022692"/>
    </source>
</evidence>
<evidence type="ECO:0000313" key="8">
    <source>
        <dbReference type="Proteomes" id="UP000011761"/>
    </source>
</evidence>
<organism evidence="7 8">
    <name type="scientific">Baudoinia panamericana (strain UAMH 10762)</name>
    <name type="common">Angels' share fungus</name>
    <name type="synonym">Baudoinia compniacensis (strain UAMH 10762)</name>
    <dbReference type="NCBI Taxonomy" id="717646"/>
    <lineage>
        <taxon>Eukaryota</taxon>
        <taxon>Fungi</taxon>
        <taxon>Dikarya</taxon>
        <taxon>Ascomycota</taxon>
        <taxon>Pezizomycotina</taxon>
        <taxon>Dothideomycetes</taxon>
        <taxon>Dothideomycetidae</taxon>
        <taxon>Mycosphaerellales</taxon>
        <taxon>Teratosphaeriaceae</taxon>
        <taxon>Baudoinia</taxon>
    </lineage>
</organism>
<comment type="subcellular location">
    <subcellularLocation>
        <location evidence="1">Membrane</location>
        <topology evidence="1">Multi-pass membrane protein</topology>
    </subcellularLocation>
</comment>
<dbReference type="EMBL" id="KB445556">
    <property type="protein sequence ID" value="EMC96024.1"/>
    <property type="molecule type" value="Genomic_DNA"/>
</dbReference>
<feature type="transmembrane region" description="Helical" evidence="6">
    <location>
        <begin position="36"/>
        <end position="57"/>
    </location>
</feature>
<dbReference type="Proteomes" id="UP000011761">
    <property type="component" value="Unassembled WGS sequence"/>
</dbReference>
<evidence type="ECO:0000256" key="5">
    <source>
        <dbReference type="SAM" id="MobiDB-lite"/>
    </source>
</evidence>
<dbReference type="RefSeq" id="XP_007677002.1">
    <property type="nucleotide sequence ID" value="XM_007678812.1"/>
</dbReference>
<feature type="transmembrane region" description="Helical" evidence="6">
    <location>
        <begin position="115"/>
        <end position="135"/>
    </location>
</feature>
<feature type="transmembrane region" description="Helical" evidence="6">
    <location>
        <begin position="69"/>
        <end position="87"/>
    </location>
</feature>
<evidence type="ECO:0000256" key="1">
    <source>
        <dbReference type="ARBA" id="ARBA00004141"/>
    </source>
</evidence>
<protein>
    <submittedName>
        <fullName evidence="7">Uncharacterized protein</fullName>
    </submittedName>
</protein>
<dbReference type="GO" id="GO:0016020">
    <property type="term" value="C:membrane"/>
    <property type="evidence" value="ECO:0007669"/>
    <property type="project" value="UniProtKB-SubCell"/>
</dbReference>
<feature type="compositionally biased region" description="Polar residues" evidence="5">
    <location>
        <begin position="396"/>
        <end position="407"/>
    </location>
</feature>
<name>M2NA76_BAUPA</name>
<dbReference type="InterPro" id="IPR005178">
    <property type="entry name" value="Ostalpha/TMEM184C"/>
</dbReference>
<evidence type="ECO:0000313" key="7">
    <source>
        <dbReference type="EMBL" id="EMC96024.1"/>
    </source>
</evidence>
<dbReference type="KEGG" id="bcom:BAUCODRAFT_71826"/>
<keyword evidence="4 6" id="KW-0472">Membrane</keyword>
<dbReference type="OMA" id="WEGSDQT"/>